<name>A0AAD9ZEK4_9LECA</name>
<dbReference type="GO" id="GO:0070941">
    <property type="term" value="P:eisosome assembly"/>
    <property type="evidence" value="ECO:0007669"/>
    <property type="project" value="TreeGrafter"/>
</dbReference>
<dbReference type="InterPro" id="IPR028245">
    <property type="entry name" value="PIL1/LSP1"/>
</dbReference>
<evidence type="ECO:0000256" key="3">
    <source>
        <dbReference type="SAM" id="MobiDB-lite"/>
    </source>
</evidence>
<feature type="coiled-coil region" evidence="2">
    <location>
        <begin position="125"/>
        <end position="152"/>
    </location>
</feature>
<dbReference type="Proteomes" id="UP001276659">
    <property type="component" value="Unassembled WGS sequence"/>
</dbReference>
<reference evidence="4" key="1">
    <citation type="submission" date="2022-11" db="EMBL/GenBank/DDBJ databases">
        <title>Chromosomal genome sequence assembly and mating type (MAT) locus characterization of the leprose asexual lichenized fungus Lepraria neglecta (Nyl.) Erichsen.</title>
        <authorList>
            <person name="Allen J.L."/>
            <person name="Pfeffer B."/>
        </authorList>
    </citation>
    <scope>NUCLEOTIDE SEQUENCE</scope>
    <source>
        <strain evidence="4">Allen 5258</strain>
    </source>
</reference>
<sequence length="295" mass="32202">MASLRGVAQPELSKKLFKIIKSENHAIGAYESASRERISITSQLSDWGEATGDESVSDISDKLGVLLSELGEQEDVFAQNLEDYRGVLKQIRNTESSVQPSRDHKAKIGDEIAKLKYKEPTSPKIVQLEQELVRAEAQNLVAEAQLTNVTRQKLKEAYDMHFAATIERAEKQIMLARHGRRLLNLLDDTPVVPGDTRPAFEHGSQARQILNDAEEDLREWTPNLEPIPSSATAMGVNLMPAQIGTGTVGTSFSGHEGEPAAIEAGSTTGETSYTRDVSGSSTIAQPESTSSYQLP</sequence>
<evidence type="ECO:0000313" key="5">
    <source>
        <dbReference type="Proteomes" id="UP001276659"/>
    </source>
</evidence>
<feature type="region of interest" description="Disordered" evidence="3">
    <location>
        <begin position="249"/>
        <end position="295"/>
    </location>
</feature>
<dbReference type="Gene3D" id="1.20.1270.60">
    <property type="entry name" value="Arfaptin homology (AH) domain/BAR domain"/>
    <property type="match status" value="1"/>
</dbReference>
<dbReference type="GO" id="GO:0006897">
    <property type="term" value="P:endocytosis"/>
    <property type="evidence" value="ECO:0007669"/>
    <property type="project" value="TreeGrafter"/>
</dbReference>
<evidence type="ECO:0000256" key="2">
    <source>
        <dbReference type="SAM" id="Coils"/>
    </source>
</evidence>
<gene>
    <name evidence="4" type="ORF">OEA41_002294</name>
</gene>
<dbReference type="InterPro" id="IPR027267">
    <property type="entry name" value="AH/BAR_dom_sf"/>
</dbReference>
<evidence type="ECO:0008006" key="6">
    <source>
        <dbReference type="Google" id="ProtNLM"/>
    </source>
</evidence>
<comment type="caution">
    <text evidence="4">The sequence shown here is derived from an EMBL/GenBank/DDBJ whole genome shotgun (WGS) entry which is preliminary data.</text>
</comment>
<protein>
    <recommendedName>
        <fullName evidence="6">Sphingolipid long chain base-responsive protein LSP1</fullName>
    </recommendedName>
</protein>
<keyword evidence="1" id="KW-0597">Phosphoprotein</keyword>
<dbReference type="GO" id="GO:0036286">
    <property type="term" value="C:eisosome filament"/>
    <property type="evidence" value="ECO:0007669"/>
    <property type="project" value="TreeGrafter"/>
</dbReference>
<organism evidence="4 5">
    <name type="scientific">Lepraria neglecta</name>
    <dbReference type="NCBI Taxonomy" id="209136"/>
    <lineage>
        <taxon>Eukaryota</taxon>
        <taxon>Fungi</taxon>
        <taxon>Dikarya</taxon>
        <taxon>Ascomycota</taxon>
        <taxon>Pezizomycotina</taxon>
        <taxon>Lecanoromycetes</taxon>
        <taxon>OSLEUM clade</taxon>
        <taxon>Lecanoromycetidae</taxon>
        <taxon>Lecanorales</taxon>
        <taxon>Lecanorineae</taxon>
        <taxon>Stereocaulaceae</taxon>
        <taxon>Lepraria</taxon>
    </lineage>
</organism>
<dbReference type="AlphaFoldDB" id="A0AAD9ZEK4"/>
<feature type="compositionally biased region" description="Polar residues" evidence="3">
    <location>
        <begin position="265"/>
        <end position="295"/>
    </location>
</feature>
<dbReference type="EMBL" id="JASNWA010000006">
    <property type="protein sequence ID" value="KAK3175048.1"/>
    <property type="molecule type" value="Genomic_DNA"/>
</dbReference>
<dbReference type="FunFam" id="1.20.1270.60:FF:000005">
    <property type="entry name" value="Sphingolipid long chain base-responsive pil1"/>
    <property type="match status" value="1"/>
</dbReference>
<dbReference type="PANTHER" id="PTHR31962">
    <property type="entry name" value="SPHINGOLIPID LONG CHAIN BASE-RESPONSIVE PROTEIN PIL1"/>
    <property type="match status" value="1"/>
</dbReference>
<accession>A0AAD9ZEK4</accession>
<dbReference type="Pfam" id="PF13805">
    <property type="entry name" value="Pil1"/>
    <property type="match status" value="1"/>
</dbReference>
<evidence type="ECO:0000313" key="4">
    <source>
        <dbReference type="EMBL" id="KAK3175048.1"/>
    </source>
</evidence>
<evidence type="ECO:0000256" key="1">
    <source>
        <dbReference type="ARBA" id="ARBA00022553"/>
    </source>
</evidence>
<dbReference type="GO" id="GO:0005886">
    <property type="term" value="C:plasma membrane"/>
    <property type="evidence" value="ECO:0007669"/>
    <property type="project" value="TreeGrafter"/>
</dbReference>
<keyword evidence="2" id="KW-0175">Coiled coil</keyword>
<proteinExistence type="predicted"/>
<dbReference type="PANTHER" id="PTHR31962:SF4">
    <property type="entry name" value="PRIMARY COMPONENT OF EISOSOMES (EUROFUNG)"/>
    <property type="match status" value="1"/>
</dbReference>
<keyword evidence="5" id="KW-1185">Reference proteome</keyword>
<dbReference type="GO" id="GO:0008289">
    <property type="term" value="F:lipid binding"/>
    <property type="evidence" value="ECO:0007669"/>
    <property type="project" value="TreeGrafter"/>
</dbReference>